<dbReference type="EMBL" id="FPCH01000001">
    <property type="protein sequence ID" value="SFV28858.1"/>
    <property type="molecule type" value="Genomic_DNA"/>
</dbReference>
<evidence type="ECO:0000256" key="1">
    <source>
        <dbReference type="SAM" id="MobiDB-lite"/>
    </source>
</evidence>
<dbReference type="AlphaFoldDB" id="A0A1I7N2I7"/>
<feature type="chain" id="PRO_5011659777" evidence="2">
    <location>
        <begin position="26"/>
        <end position="77"/>
    </location>
</feature>
<feature type="signal peptide" evidence="2">
    <location>
        <begin position="1"/>
        <end position="25"/>
    </location>
</feature>
<gene>
    <name evidence="3" type="ORF">SAMN04488557_1111</name>
</gene>
<dbReference type="Proteomes" id="UP000199423">
    <property type="component" value="Unassembled WGS sequence"/>
</dbReference>
<sequence length="77" mass="8180">MKRNWTAAAGAALILASFFAPLAQAESISGVEGARAKARTGEPLSPRERSMLHRWGTGTGRHIPSGRVHRSPPNGGY</sequence>
<dbReference type="RefSeq" id="WP_092865240.1">
    <property type="nucleotide sequence ID" value="NZ_FPCH01000001.1"/>
</dbReference>
<name>A0A1I7N2I7_9HYPH</name>
<reference evidence="4" key="1">
    <citation type="submission" date="2016-10" db="EMBL/GenBank/DDBJ databases">
        <authorList>
            <person name="Varghese N."/>
            <person name="Submissions S."/>
        </authorList>
    </citation>
    <scope>NUCLEOTIDE SEQUENCE [LARGE SCALE GENOMIC DNA]</scope>
    <source>
        <strain evidence="4">DSM 1565</strain>
    </source>
</reference>
<proteinExistence type="predicted"/>
<keyword evidence="2" id="KW-0732">Signal</keyword>
<evidence type="ECO:0000313" key="3">
    <source>
        <dbReference type="EMBL" id="SFV28858.1"/>
    </source>
</evidence>
<organism evidence="3 4">
    <name type="scientific">Hyphomicrobium facile</name>
    <dbReference type="NCBI Taxonomy" id="51670"/>
    <lineage>
        <taxon>Bacteria</taxon>
        <taxon>Pseudomonadati</taxon>
        <taxon>Pseudomonadota</taxon>
        <taxon>Alphaproteobacteria</taxon>
        <taxon>Hyphomicrobiales</taxon>
        <taxon>Hyphomicrobiaceae</taxon>
        <taxon>Hyphomicrobium</taxon>
    </lineage>
</organism>
<evidence type="ECO:0000256" key="2">
    <source>
        <dbReference type="SAM" id="SignalP"/>
    </source>
</evidence>
<protein>
    <submittedName>
        <fullName evidence="3">Uncharacterized protein</fullName>
    </submittedName>
</protein>
<evidence type="ECO:0000313" key="4">
    <source>
        <dbReference type="Proteomes" id="UP000199423"/>
    </source>
</evidence>
<feature type="region of interest" description="Disordered" evidence="1">
    <location>
        <begin position="29"/>
        <end position="77"/>
    </location>
</feature>
<keyword evidence="4" id="KW-1185">Reference proteome</keyword>
<accession>A0A1I7N2I7</accession>